<reference evidence="1" key="1">
    <citation type="submission" date="2021-04" db="EMBL/GenBank/DDBJ databases">
        <title>Draft genome sequence of Xylanibacillus composti strain K13.</title>
        <authorList>
            <person name="Uke A."/>
            <person name="Chhe C."/>
            <person name="Baramee S."/>
            <person name="Kosugi A."/>
        </authorList>
    </citation>
    <scope>NUCLEOTIDE SEQUENCE</scope>
    <source>
        <strain evidence="1">K13</strain>
    </source>
</reference>
<dbReference type="InterPro" id="IPR019658">
    <property type="entry name" value="DUF2515"/>
</dbReference>
<dbReference type="AlphaFoldDB" id="A0A8J4H2N1"/>
<dbReference type="Pfam" id="PF10720">
    <property type="entry name" value="DUF2515"/>
    <property type="match status" value="1"/>
</dbReference>
<gene>
    <name evidence="1" type="ORF">XYCOK13_12700</name>
</gene>
<keyword evidence="2" id="KW-1185">Reference proteome</keyword>
<sequence>MPLLTKEKSGWFQRWVRRVKRLLNVPPAGHTPAELAIDADEWAVIKHKLKLALQADQEKAKPMTNSEQAIVDQIRAALLHANRNNVKRTRAYWDLAVRCPELHWALLAHVVSRNGGWNMTDLQGEWLPKLMSQEERLHFFRFLETANAYIFQDAYPQLLLYIESRKAGEPYFHLLPHFHVSRFMRPFWESFWRTGHSPLLTLALIVNEQHYIEGRIVQHPYFRQYVLDSALFKAQSLLQLNQVLIPHEAIPAPTSASEKRLSLCGVVVETFSSLEERIQVGKALYGLLYHPSVLEGVRRFATQQRHTGSRADYWPHLFSTIRPGSRPLDGKTKLNGCKLQNPGDPVYSPALTHVWPDQVLVEPARYDWFRDTNAFRYIRSPIAPSYDEMSDEYCFALKKIEAAAMLT</sequence>
<dbReference type="RefSeq" id="WP_213411028.1">
    <property type="nucleotide sequence ID" value="NZ_BOVK01000015.1"/>
</dbReference>
<organism evidence="1 2">
    <name type="scientific">Xylanibacillus composti</name>
    <dbReference type="NCBI Taxonomy" id="1572762"/>
    <lineage>
        <taxon>Bacteria</taxon>
        <taxon>Bacillati</taxon>
        <taxon>Bacillota</taxon>
        <taxon>Bacilli</taxon>
        <taxon>Bacillales</taxon>
        <taxon>Paenibacillaceae</taxon>
        <taxon>Xylanibacillus</taxon>
    </lineage>
</organism>
<evidence type="ECO:0000313" key="2">
    <source>
        <dbReference type="Proteomes" id="UP000677918"/>
    </source>
</evidence>
<protein>
    <recommendedName>
        <fullName evidence="3">DUF2515 domain-containing protein</fullName>
    </recommendedName>
</protein>
<name>A0A8J4H2N1_9BACL</name>
<accession>A0A8J4H2N1</accession>
<evidence type="ECO:0008006" key="3">
    <source>
        <dbReference type="Google" id="ProtNLM"/>
    </source>
</evidence>
<comment type="caution">
    <text evidence="1">The sequence shown here is derived from an EMBL/GenBank/DDBJ whole genome shotgun (WGS) entry which is preliminary data.</text>
</comment>
<evidence type="ECO:0000313" key="1">
    <source>
        <dbReference type="EMBL" id="GIQ68446.1"/>
    </source>
</evidence>
<dbReference type="Proteomes" id="UP000677918">
    <property type="component" value="Unassembled WGS sequence"/>
</dbReference>
<proteinExistence type="predicted"/>
<dbReference type="EMBL" id="BOVK01000015">
    <property type="protein sequence ID" value="GIQ68446.1"/>
    <property type="molecule type" value="Genomic_DNA"/>
</dbReference>